<keyword evidence="2" id="KW-1185">Reference proteome</keyword>
<accession>A0A1R2AN03</accession>
<dbReference type="EMBL" id="MPUH01001893">
    <property type="protein sequence ID" value="OMJ65908.1"/>
    <property type="molecule type" value="Genomic_DNA"/>
</dbReference>
<gene>
    <name evidence="1" type="ORF">SteCoe_37441</name>
</gene>
<evidence type="ECO:0000313" key="1">
    <source>
        <dbReference type="EMBL" id="OMJ65908.1"/>
    </source>
</evidence>
<dbReference type="Proteomes" id="UP000187209">
    <property type="component" value="Unassembled WGS sequence"/>
</dbReference>
<protein>
    <submittedName>
        <fullName evidence="1">Uncharacterized protein</fullName>
    </submittedName>
</protein>
<comment type="caution">
    <text evidence="1">The sequence shown here is derived from an EMBL/GenBank/DDBJ whole genome shotgun (WGS) entry which is preliminary data.</text>
</comment>
<organism evidence="1 2">
    <name type="scientific">Stentor coeruleus</name>
    <dbReference type="NCBI Taxonomy" id="5963"/>
    <lineage>
        <taxon>Eukaryota</taxon>
        <taxon>Sar</taxon>
        <taxon>Alveolata</taxon>
        <taxon>Ciliophora</taxon>
        <taxon>Postciliodesmatophora</taxon>
        <taxon>Heterotrichea</taxon>
        <taxon>Heterotrichida</taxon>
        <taxon>Stentoridae</taxon>
        <taxon>Stentor</taxon>
    </lineage>
</organism>
<sequence length="166" mass="19312">METIHYVSITFPESIDLDKSNKTDKIINMPLKDVFPLPKISKNPVPKTQSPIPNKTKFLVEDLPSLNKTMIFSVEEKFSDSKPTQKATNKLYHTKNNNENTKYYLKFYDRIDKQQLKRLKKQTQKKPMKRDNPWRYSINTANSVFDVALLAQNTFSPNSGKKNLSI</sequence>
<reference evidence="1 2" key="1">
    <citation type="submission" date="2016-11" db="EMBL/GenBank/DDBJ databases">
        <title>The macronuclear genome of Stentor coeruleus: a giant cell with tiny introns.</title>
        <authorList>
            <person name="Slabodnick M."/>
            <person name="Ruby J.G."/>
            <person name="Reiff S.B."/>
            <person name="Swart E.C."/>
            <person name="Gosai S."/>
            <person name="Prabakaran S."/>
            <person name="Witkowska E."/>
            <person name="Larue G.E."/>
            <person name="Fisher S."/>
            <person name="Freeman R.M."/>
            <person name="Gunawardena J."/>
            <person name="Chu W."/>
            <person name="Stover N.A."/>
            <person name="Gregory B.D."/>
            <person name="Nowacki M."/>
            <person name="Derisi J."/>
            <person name="Roy S.W."/>
            <person name="Marshall W.F."/>
            <person name="Sood P."/>
        </authorList>
    </citation>
    <scope>NUCLEOTIDE SEQUENCE [LARGE SCALE GENOMIC DNA]</scope>
    <source>
        <strain evidence="1">WM001</strain>
    </source>
</reference>
<evidence type="ECO:0000313" key="2">
    <source>
        <dbReference type="Proteomes" id="UP000187209"/>
    </source>
</evidence>
<proteinExistence type="predicted"/>
<name>A0A1R2AN03_9CILI</name>
<dbReference type="AlphaFoldDB" id="A0A1R2AN03"/>